<dbReference type="Proteomes" id="UP000494206">
    <property type="component" value="Unassembled WGS sequence"/>
</dbReference>
<protein>
    <recommendedName>
        <fullName evidence="6">SOSS complex subunit A homolog</fullName>
    </recommendedName>
</protein>
<feature type="compositionally biased region" description="Polar residues" evidence="9">
    <location>
        <begin position="983"/>
        <end position="999"/>
    </location>
</feature>
<accession>A0A8S1F4M5</accession>
<proteinExistence type="inferred from homology"/>
<evidence type="ECO:0000256" key="8">
    <source>
        <dbReference type="SAM" id="Coils"/>
    </source>
</evidence>
<dbReference type="PANTHER" id="PTHR13587">
    <property type="entry name" value="INTEGRATOR COMPLEX SUBUNIT 3"/>
    <property type="match status" value="1"/>
</dbReference>
<dbReference type="GO" id="GO:0005634">
    <property type="term" value="C:nucleus"/>
    <property type="evidence" value="ECO:0007669"/>
    <property type="project" value="UniProtKB-SubCell"/>
</dbReference>
<dbReference type="InterPro" id="IPR045334">
    <property type="entry name" value="INTS3"/>
</dbReference>
<organism evidence="12 13">
    <name type="scientific">Caenorhabditis bovis</name>
    <dbReference type="NCBI Taxonomy" id="2654633"/>
    <lineage>
        <taxon>Eukaryota</taxon>
        <taxon>Metazoa</taxon>
        <taxon>Ecdysozoa</taxon>
        <taxon>Nematoda</taxon>
        <taxon>Chromadorea</taxon>
        <taxon>Rhabditida</taxon>
        <taxon>Rhabditina</taxon>
        <taxon>Rhabditomorpha</taxon>
        <taxon>Rhabditoidea</taxon>
        <taxon>Rhabditidae</taxon>
        <taxon>Peloderinae</taxon>
        <taxon>Caenorhabditis</taxon>
    </lineage>
</organism>
<comment type="function">
    <text evidence="7">Component of the integrator complex, a multiprotein complex that terminates RNA polymerase II (Pol II) transcription in the promoter-proximal region of genes. The integrator complex provides a quality checkpoint during transcription elongation by driving premature transcription termination of transcripts that are unfavorably configured for transcriptional elongation: the complex terminates transcription by (1) catalyzing dephosphorylation of the C-terminal domain (CTD) of Pol II subunit Polr2A/Rbp1 and Spt5, and (2) degrading the exiting nascent RNA transcript via endonuclease activity. The integrator complex is also involved in the 3'-end processing of the U7 snRNA, and also the spliceosomal snRNAs U1, U2, U4 and U5.</text>
</comment>
<evidence type="ECO:0000256" key="4">
    <source>
        <dbReference type="ARBA" id="ARBA00022490"/>
    </source>
</evidence>
<feature type="region of interest" description="Disordered" evidence="9">
    <location>
        <begin position="482"/>
        <end position="524"/>
    </location>
</feature>
<dbReference type="Pfam" id="PF24566">
    <property type="entry name" value="HEAT_Ints3_C"/>
    <property type="match status" value="1"/>
</dbReference>
<comment type="similarity">
    <text evidence="3">Belongs to the Integrator subunit 3 family.</text>
</comment>
<evidence type="ECO:0000256" key="9">
    <source>
        <dbReference type="SAM" id="MobiDB-lite"/>
    </source>
</evidence>
<feature type="domain" description="Integrator complex subunit 3 N-terminal" evidence="10">
    <location>
        <begin position="57"/>
        <end position="472"/>
    </location>
</feature>
<comment type="caution">
    <text evidence="12">The sequence shown here is derived from an EMBL/GenBank/DDBJ whole genome shotgun (WGS) entry which is preliminary data.</text>
</comment>
<feature type="domain" description="Ints3-like C-terminal" evidence="11">
    <location>
        <begin position="571"/>
        <end position="967"/>
    </location>
</feature>
<dbReference type="InterPro" id="IPR056518">
    <property type="entry name" value="HEAT_Ints3_C"/>
</dbReference>
<evidence type="ECO:0000256" key="5">
    <source>
        <dbReference type="ARBA" id="ARBA00023242"/>
    </source>
</evidence>
<sequence length="1012" mass="116608">MNEQEVRRMQKVAVCNLKMECPPDILKRFAIESLNFDNKLGNLSEKEAIDIMISKEEAERLSLGVVYNMVTSAENPEKFNKMIRYVVGAGPDFWHLVLCNMNMIILELWNVIHQHCKEQLIRLIGEAMRLNVKSIENVMLNVFRALNGLGDWPSKTRILSLAMSVMRDSEMWYKTVKSCAGLTMMILSTVAHVIADTPVPMTHTDTFRTQLINFFAWAIKIRKIECYTLGRDFLLVLSRVGRLPQIDEIWKELYTSPLLFGVGSIEDLLSKPNQLNNFRISTELQRKIEFLLCSANNKNIFTYFDWLRKYFRCPDNTSIRAEIIRYLCMTPLDGKPPCAYDNRTILIHLLITTGNPGADQQWLKFCVIFDWFSCDERYPIDKTQNVEILLSLVRYALSLPVAPNSASVGQAFANSLLEYLCKSVDLFIPPLAEPIRRNANYAMRICRDRFQHGLPQILEHFKIDRRVGDMLRSVFPDFMRQPNLKKKDGKEMMRRPEKQPERNVEPPTAHHHQHHEVEQHPPPKLTVAEMKRLQKEKEEKEEAELTSLIQLLKGDIKAKMEALKNEYKELSDDADKCEAVEVVLNAMFKIENKMDDAQQEIAAQCLLGIIGSVVVEDKSLLPEVVNEKQLEEAFTHPIYSILRTLCFPPSNEPTATEVMTNLMAAMREKDPTITYVFLYFIKGAVERPQTPLNCYREVARVIDKTVVEMICADLQLCAVNDSRLFSYLVPFVCDQFESEFIENPQILYVVCNNLDGNQLSTFIGQIIREEIRLFRKDSFINTLFASVEWPTTAQWVFWQLVQVDGVAIEWFVQIIPRLEASKHEEAISNVLLMMKHMDREPWPGLIRSIFSRTPARDDTFTIDALKVLIEDPEQRTKVSELVGALIRKLLCNNELVPQKPLKKGAAVKLCLQQVIEHLSHFSDSCIEKKQRVTESFFSKTHMQEAFGAVKLNDKATFLTKRFHNLFGVMDILAAEVKEHSSRTLRNNRQGSASSGTERQQQLKRKLANDNEV</sequence>
<keyword evidence="4" id="KW-0963">Cytoplasm</keyword>
<name>A0A8S1F4M5_9PELO</name>
<keyword evidence="8" id="KW-0175">Coiled coil</keyword>
<comment type="subcellular location">
    <subcellularLocation>
        <location evidence="2">Cytoplasm</location>
    </subcellularLocation>
    <subcellularLocation>
        <location evidence="1">Nucleus</location>
    </subcellularLocation>
</comment>
<gene>
    <name evidence="12" type="ORF">CBOVIS_LOCUS10415</name>
</gene>
<dbReference type="EMBL" id="CADEPM010000007">
    <property type="protein sequence ID" value="CAB3408665.1"/>
    <property type="molecule type" value="Genomic_DNA"/>
</dbReference>
<evidence type="ECO:0000313" key="12">
    <source>
        <dbReference type="EMBL" id="CAB3408665.1"/>
    </source>
</evidence>
<evidence type="ECO:0000256" key="6">
    <source>
        <dbReference type="ARBA" id="ARBA00032741"/>
    </source>
</evidence>
<reference evidence="12 13" key="1">
    <citation type="submission" date="2020-04" db="EMBL/GenBank/DDBJ databases">
        <authorList>
            <person name="Laetsch R D."/>
            <person name="Stevens L."/>
            <person name="Kumar S."/>
            <person name="Blaxter L. M."/>
        </authorList>
    </citation>
    <scope>NUCLEOTIDE SEQUENCE [LARGE SCALE GENOMIC DNA]</scope>
</reference>
<evidence type="ECO:0000256" key="2">
    <source>
        <dbReference type="ARBA" id="ARBA00004496"/>
    </source>
</evidence>
<evidence type="ECO:0000259" key="11">
    <source>
        <dbReference type="Pfam" id="PF24566"/>
    </source>
</evidence>
<evidence type="ECO:0000256" key="7">
    <source>
        <dbReference type="ARBA" id="ARBA00054331"/>
    </source>
</evidence>
<feature type="compositionally biased region" description="Basic and acidic residues" evidence="9">
    <location>
        <begin position="485"/>
        <end position="504"/>
    </location>
</feature>
<dbReference type="OrthoDB" id="2021145at2759"/>
<evidence type="ECO:0000259" key="10">
    <source>
        <dbReference type="Pfam" id="PF10189"/>
    </source>
</evidence>
<dbReference type="AlphaFoldDB" id="A0A8S1F4M5"/>
<evidence type="ECO:0000313" key="13">
    <source>
        <dbReference type="Proteomes" id="UP000494206"/>
    </source>
</evidence>
<dbReference type="PANTHER" id="PTHR13587:SF7">
    <property type="entry name" value="INTEGRATOR COMPLEX SUBUNIT 3"/>
    <property type="match status" value="1"/>
</dbReference>
<keyword evidence="13" id="KW-1185">Reference proteome</keyword>
<dbReference type="InterPro" id="IPR019333">
    <property type="entry name" value="INTS3_N"/>
</dbReference>
<dbReference type="Pfam" id="PF10189">
    <property type="entry name" value="Ints3_N"/>
    <property type="match status" value="1"/>
</dbReference>
<dbReference type="GO" id="GO:0005737">
    <property type="term" value="C:cytoplasm"/>
    <property type="evidence" value="ECO:0007669"/>
    <property type="project" value="UniProtKB-SubCell"/>
</dbReference>
<evidence type="ECO:0000256" key="3">
    <source>
        <dbReference type="ARBA" id="ARBA00006130"/>
    </source>
</evidence>
<evidence type="ECO:0000256" key="1">
    <source>
        <dbReference type="ARBA" id="ARBA00004123"/>
    </source>
</evidence>
<feature type="region of interest" description="Disordered" evidence="9">
    <location>
        <begin position="979"/>
        <end position="1012"/>
    </location>
</feature>
<keyword evidence="5" id="KW-0539">Nucleus</keyword>
<feature type="coiled-coil region" evidence="8">
    <location>
        <begin position="535"/>
        <end position="600"/>
    </location>
</feature>